<dbReference type="OrthoDB" id="1077575at2"/>
<name>A0A096BSH9_9BACT</name>
<dbReference type="AlphaFoldDB" id="A0A096BSH9"/>
<proteinExistence type="predicted"/>
<organism evidence="1 2">
    <name type="scientific">Prevotella bivia DNF00320</name>
    <dbReference type="NCBI Taxonomy" id="1401068"/>
    <lineage>
        <taxon>Bacteria</taxon>
        <taxon>Pseudomonadati</taxon>
        <taxon>Bacteroidota</taxon>
        <taxon>Bacteroidia</taxon>
        <taxon>Bacteroidales</taxon>
        <taxon>Prevotellaceae</taxon>
        <taxon>Prevotella</taxon>
    </lineage>
</organism>
<protein>
    <submittedName>
        <fullName evidence="1">Uncharacterized protein</fullName>
    </submittedName>
</protein>
<dbReference type="EMBL" id="JRNQ01000005">
    <property type="protein sequence ID" value="KGF45657.1"/>
    <property type="molecule type" value="Genomic_DNA"/>
</dbReference>
<sequence length="127" mass="14955">MKIKELFETYEFGEIYPNIGLMYPNARHLRKQFEHAYKLCLEIKPVTSKKQIRYELMQDPDTNEMFFGSDDSAFNGPWDVLLGKELKREPNVELTEDEILANCLLNIVLIGKHPRQFEEDYQAIIAK</sequence>
<dbReference type="GeneID" id="78531621"/>
<comment type="caution">
    <text evidence="1">The sequence shown here is derived from an EMBL/GenBank/DDBJ whole genome shotgun (WGS) entry which is preliminary data.</text>
</comment>
<dbReference type="Proteomes" id="UP000029525">
    <property type="component" value="Unassembled WGS sequence"/>
</dbReference>
<dbReference type="RefSeq" id="WP_004337601.1">
    <property type="nucleotide sequence ID" value="NZ_JRNQ01000005.1"/>
</dbReference>
<evidence type="ECO:0000313" key="2">
    <source>
        <dbReference type="Proteomes" id="UP000029525"/>
    </source>
</evidence>
<accession>A0A096BSH9</accession>
<reference evidence="1 2" key="1">
    <citation type="submission" date="2014-07" db="EMBL/GenBank/DDBJ databases">
        <authorList>
            <person name="McCorrison J."/>
            <person name="Sanka R."/>
            <person name="Torralba M."/>
            <person name="Gillis M."/>
            <person name="Haft D.H."/>
            <person name="Methe B."/>
            <person name="Sutton G."/>
            <person name="Nelson K.E."/>
        </authorList>
    </citation>
    <scope>NUCLEOTIDE SEQUENCE [LARGE SCALE GENOMIC DNA]</scope>
    <source>
        <strain evidence="1 2">DNF00320</strain>
    </source>
</reference>
<gene>
    <name evidence="1" type="ORF">HMPREF0647_01790</name>
</gene>
<evidence type="ECO:0000313" key="1">
    <source>
        <dbReference type="EMBL" id="KGF45657.1"/>
    </source>
</evidence>